<dbReference type="Proteomes" id="UP000070700">
    <property type="component" value="Unassembled WGS sequence"/>
</dbReference>
<protein>
    <submittedName>
        <fullName evidence="2">Aromatic amino acid aminotransferase</fullName>
    </submittedName>
</protein>
<dbReference type="GO" id="GO:0047536">
    <property type="term" value="F:2-aminoadipate transaminase activity"/>
    <property type="evidence" value="ECO:0007669"/>
    <property type="project" value="TreeGrafter"/>
</dbReference>
<dbReference type="STRING" id="149040.A0A194X9F4"/>
<dbReference type="FunCoup" id="A0A194X9F4">
    <property type="interactions" value="66"/>
</dbReference>
<dbReference type="InterPro" id="IPR015424">
    <property type="entry name" value="PyrdxlP-dep_Trfase"/>
</dbReference>
<dbReference type="GO" id="GO:0030170">
    <property type="term" value="F:pyridoxal phosphate binding"/>
    <property type="evidence" value="ECO:0007669"/>
    <property type="project" value="InterPro"/>
</dbReference>
<dbReference type="SUPFAM" id="SSF53383">
    <property type="entry name" value="PLP-dependent transferases"/>
    <property type="match status" value="1"/>
</dbReference>
<keyword evidence="2" id="KW-0032">Aminotransferase</keyword>
<dbReference type="InParanoid" id="A0A194X9F4"/>
<keyword evidence="2" id="KW-0808">Transferase</keyword>
<dbReference type="AlphaFoldDB" id="A0A194X9F4"/>
<proteinExistence type="predicted"/>
<keyword evidence="3" id="KW-1185">Reference proteome</keyword>
<accession>A0A194X9F4</accession>
<feature type="domain" description="Aminotransferase class I/classII large" evidence="1">
    <location>
        <begin position="39"/>
        <end position="398"/>
    </location>
</feature>
<dbReference type="Gene3D" id="3.40.640.10">
    <property type="entry name" value="Type I PLP-dependent aspartate aminotransferase-like (Major domain)"/>
    <property type="match status" value="1"/>
</dbReference>
<dbReference type="PANTHER" id="PTHR42858">
    <property type="entry name" value="AMINOTRANSFERASE"/>
    <property type="match status" value="1"/>
</dbReference>
<dbReference type="EMBL" id="KQ947415">
    <property type="protein sequence ID" value="KUJ16754.1"/>
    <property type="molecule type" value="Genomic_DNA"/>
</dbReference>
<reference evidence="2 3" key="1">
    <citation type="submission" date="2015-10" db="EMBL/GenBank/DDBJ databases">
        <title>Full genome of DAOMC 229536 Phialocephala scopiformis, a fungal endophyte of spruce producing the potent anti-insectan compound rugulosin.</title>
        <authorList>
            <consortium name="DOE Joint Genome Institute"/>
            <person name="Walker A.K."/>
            <person name="Frasz S.L."/>
            <person name="Seifert K.A."/>
            <person name="Miller J.D."/>
            <person name="Mondo S.J."/>
            <person name="Labutti K."/>
            <person name="Lipzen A."/>
            <person name="Dockter R."/>
            <person name="Kennedy M."/>
            <person name="Grigoriev I.V."/>
            <person name="Spatafora J.W."/>
        </authorList>
    </citation>
    <scope>NUCLEOTIDE SEQUENCE [LARGE SCALE GENOMIC DNA]</scope>
    <source>
        <strain evidence="2 3">CBS 120377</strain>
    </source>
</reference>
<dbReference type="Pfam" id="PF00155">
    <property type="entry name" value="Aminotran_1_2"/>
    <property type="match status" value="1"/>
</dbReference>
<dbReference type="RefSeq" id="XP_018071109.1">
    <property type="nucleotide sequence ID" value="XM_018217588.1"/>
</dbReference>
<evidence type="ECO:0000313" key="2">
    <source>
        <dbReference type="EMBL" id="KUJ16754.1"/>
    </source>
</evidence>
<dbReference type="KEGG" id="psco:LY89DRAFT_707247"/>
<dbReference type="OrthoDB" id="7042322at2759"/>
<sequence length="445" mass="49392">MGSITLTEINFRLGWPNPGLLPVDLIKEASQIALSQSENFTRESLLQYGPDDGYVLLREKIAGWLTSFYAPERAITQERLCITGGASQNLSCVLQSFTEPSVTQFIWMVAPTYFCACRVFDDAGFAGRLRAVPEDDEGIDIGYLAEQLERCASQEQIPKDSMKTFRTWSKFYRHVIYTVPTFANPSGRIMSLARREALVRLARKHDALIVSDDVYDMLQWDCHASKEFKLRKTACQSRFVDIDAHLDGGPIDDFGNSMSNGTFSKIMGPGLRTGWAEGTPKFAWGLSQTGSTRSGGCASQFGAAILAQLIDTSLPSYLHTVLQPTYARRYYKLISAIKEYLLPLGVAVSPPDKSGMAGGYYVWLQLPDHVKVQQVVQLASEQNLLLHPGSMFLVEADLSKCQQSFLNGVRVCFVWADEDLLIEGVERLAVIVRALSVDTIPTLAL</sequence>
<evidence type="ECO:0000259" key="1">
    <source>
        <dbReference type="Pfam" id="PF00155"/>
    </source>
</evidence>
<dbReference type="GeneID" id="28827314"/>
<dbReference type="InterPro" id="IPR004839">
    <property type="entry name" value="Aminotransferase_I/II_large"/>
</dbReference>
<dbReference type="InterPro" id="IPR015421">
    <property type="entry name" value="PyrdxlP-dep_Trfase_major"/>
</dbReference>
<dbReference type="InterPro" id="IPR015422">
    <property type="entry name" value="PyrdxlP-dep_Trfase_small"/>
</dbReference>
<dbReference type="PANTHER" id="PTHR42858:SF1">
    <property type="entry name" value="LD15494P"/>
    <property type="match status" value="1"/>
</dbReference>
<dbReference type="FunFam" id="3.40.640.10:FF:000080">
    <property type="entry name" value="Aminotransferase, putative"/>
    <property type="match status" value="1"/>
</dbReference>
<organism evidence="2 3">
    <name type="scientific">Mollisia scopiformis</name>
    <name type="common">Conifer needle endophyte fungus</name>
    <name type="synonym">Phialocephala scopiformis</name>
    <dbReference type="NCBI Taxonomy" id="149040"/>
    <lineage>
        <taxon>Eukaryota</taxon>
        <taxon>Fungi</taxon>
        <taxon>Dikarya</taxon>
        <taxon>Ascomycota</taxon>
        <taxon>Pezizomycotina</taxon>
        <taxon>Leotiomycetes</taxon>
        <taxon>Helotiales</taxon>
        <taxon>Mollisiaceae</taxon>
        <taxon>Mollisia</taxon>
    </lineage>
</organism>
<dbReference type="Gene3D" id="3.90.1150.10">
    <property type="entry name" value="Aspartate Aminotransferase, domain 1"/>
    <property type="match status" value="1"/>
</dbReference>
<evidence type="ECO:0000313" key="3">
    <source>
        <dbReference type="Proteomes" id="UP000070700"/>
    </source>
</evidence>
<name>A0A194X9F4_MOLSC</name>
<gene>
    <name evidence="2" type="ORF">LY89DRAFT_707247</name>
</gene>
<dbReference type="CDD" id="cd00609">
    <property type="entry name" value="AAT_like"/>
    <property type="match status" value="1"/>
</dbReference>